<evidence type="ECO:0000313" key="12">
    <source>
        <dbReference type="Proteomes" id="UP000744438"/>
    </source>
</evidence>
<evidence type="ECO:0000256" key="4">
    <source>
        <dbReference type="ARBA" id="ARBA00010499"/>
    </source>
</evidence>
<organism evidence="11 12">
    <name type="scientific">SAR86 cluster bacterium</name>
    <dbReference type="NCBI Taxonomy" id="2030880"/>
    <lineage>
        <taxon>Bacteria</taxon>
        <taxon>Pseudomonadati</taxon>
        <taxon>Pseudomonadota</taxon>
        <taxon>Gammaproteobacteria</taxon>
        <taxon>SAR86 cluster</taxon>
    </lineage>
</organism>
<dbReference type="GO" id="GO:0008676">
    <property type="term" value="F:3-deoxy-8-phosphooctulonate synthase activity"/>
    <property type="evidence" value="ECO:0007669"/>
    <property type="project" value="UniProtKB-EC"/>
</dbReference>
<dbReference type="EMBL" id="JADHQC010000007">
    <property type="protein sequence ID" value="MBL6811636.1"/>
    <property type="molecule type" value="Genomic_DNA"/>
</dbReference>
<comment type="catalytic activity">
    <reaction evidence="9">
        <text>D-arabinose 5-phosphate + phosphoenolpyruvate + H2O = 3-deoxy-alpha-D-manno-2-octulosonate-8-phosphate + phosphate</text>
        <dbReference type="Rhea" id="RHEA:14053"/>
        <dbReference type="ChEBI" id="CHEBI:15377"/>
        <dbReference type="ChEBI" id="CHEBI:43474"/>
        <dbReference type="ChEBI" id="CHEBI:57693"/>
        <dbReference type="ChEBI" id="CHEBI:58702"/>
        <dbReference type="ChEBI" id="CHEBI:85985"/>
        <dbReference type="EC" id="2.5.1.55"/>
    </reaction>
</comment>
<gene>
    <name evidence="11" type="primary">kdsA</name>
    <name evidence="11" type="ORF">ISQ63_01985</name>
</gene>
<protein>
    <recommendedName>
        <fullName evidence="5">3-deoxy-8-phosphooctulonate synthase</fullName>
        <ecNumber evidence="5">2.5.1.55</ecNumber>
    </recommendedName>
</protein>
<dbReference type="NCBIfam" id="TIGR01362">
    <property type="entry name" value="KDO8P_synth"/>
    <property type="match status" value="1"/>
</dbReference>
<dbReference type="AlphaFoldDB" id="A0A937LC77"/>
<comment type="subcellular location">
    <subcellularLocation>
        <location evidence="1">Cytoplasm</location>
    </subcellularLocation>
</comment>
<dbReference type="InterPro" id="IPR006218">
    <property type="entry name" value="DAHP1/KDSA"/>
</dbReference>
<dbReference type="GO" id="GO:0005737">
    <property type="term" value="C:cytoplasm"/>
    <property type="evidence" value="ECO:0007669"/>
    <property type="project" value="UniProtKB-SubCell"/>
</dbReference>
<keyword evidence="7 11" id="KW-0808">Transferase</keyword>
<evidence type="ECO:0000256" key="1">
    <source>
        <dbReference type="ARBA" id="ARBA00004496"/>
    </source>
</evidence>
<dbReference type="NCBIfam" id="NF003543">
    <property type="entry name" value="PRK05198.1"/>
    <property type="match status" value="1"/>
</dbReference>
<comment type="caution">
    <text evidence="11">The sequence shown here is derived from an EMBL/GenBank/DDBJ whole genome shotgun (WGS) entry which is preliminary data.</text>
</comment>
<evidence type="ECO:0000256" key="6">
    <source>
        <dbReference type="ARBA" id="ARBA00022490"/>
    </source>
</evidence>
<evidence type="ECO:0000259" key="10">
    <source>
        <dbReference type="Pfam" id="PF00793"/>
    </source>
</evidence>
<dbReference type="Pfam" id="PF00793">
    <property type="entry name" value="DAHP_synth_1"/>
    <property type="match status" value="1"/>
</dbReference>
<sequence>MSDLVKIAKTEISNSNKLCVIAGLNVLEDDQLTFKVAERLKKITEAQGNSFIFKASFDKANRSSVDSYRGPGLEKGLEIFRELKKSDYQLITDIHEISQVEQIAEVVDIIQIPAFLCRQTDLIREASQSGKPLNIKKGQFLSPDQMKNIIEKCRNFGNDEVMLCERGTSFGYDNLVVDMLGMSKLKTFNCPIIFDVTHSLQLPGHGKTAAGGRGDQAEDLAKAGVSLGIAGLFIEVHPNPEEALCDGPSATPLDQFETLLSKVNAVDQAVKSF</sequence>
<feature type="domain" description="DAHP synthetase I/KDSA" evidence="10">
    <location>
        <begin position="12"/>
        <end position="271"/>
    </location>
</feature>
<keyword evidence="8" id="KW-0448">Lipopolysaccharide biosynthesis</keyword>
<dbReference type="EC" id="2.5.1.55" evidence="5"/>
<dbReference type="InterPro" id="IPR006269">
    <property type="entry name" value="KDO8P_synthase"/>
</dbReference>
<dbReference type="GO" id="GO:0009103">
    <property type="term" value="P:lipopolysaccharide biosynthetic process"/>
    <property type="evidence" value="ECO:0007669"/>
    <property type="project" value="UniProtKB-KW"/>
</dbReference>
<keyword evidence="6" id="KW-0963">Cytoplasm</keyword>
<comment type="similarity">
    <text evidence="4">Belongs to the KdsA family.</text>
</comment>
<evidence type="ECO:0000256" key="2">
    <source>
        <dbReference type="ARBA" id="ARBA00004756"/>
    </source>
</evidence>
<evidence type="ECO:0000256" key="3">
    <source>
        <dbReference type="ARBA" id="ARBA00004845"/>
    </source>
</evidence>
<evidence type="ECO:0000256" key="8">
    <source>
        <dbReference type="ARBA" id="ARBA00022985"/>
    </source>
</evidence>
<dbReference type="Gene3D" id="3.20.20.70">
    <property type="entry name" value="Aldolase class I"/>
    <property type="match status" value="1"/>
</dbReference>
<dbReference type="InterPro" id="IPR013785">
    <property type="entry name" value="Aldolase_TIM"/>
</dbReference>
<proteinExistence type="inferred from homology"/>
<dbReference type="PANTHER" id="PTHR21057">
    <property type="entry name" value="PHOSPHO-2-DEHYDRO-3-DEOXYHEPTONATE ALDOLASE"/>
    <property type="match status" value="1"/>
</dbReference>
<accession>A0A937LC77</accession>
<evidence type="ECO:0000256" key="5">
    <source>
        <dbReference type="ARBA" id="ARBA00012693"/>
    </source>
</evidence>
<reference evidence="11" key="1">
    <citation type="submission" date="2020-10" db="EMBL/GenBank/DDBJ databases">
        <title>Microbiome of the Black Sea water column analyzed by genome centric metagenomics.</title>
        <authorList>
            <person name="Cabello-Yeves P.J."/>
            <person name="Callieri C."/>
            <person name="Picazo A."/>
            <person name="Mehrshad M."/>
            <person name="Haro-Moreno J.M."/>
            <person name="Roda-Garcia J."/>
            <person name="Dzembekova N."/>
            <person name="Slabakova V."/>
            <person name="Slabakova N."/>
            <person name="Moncheva S."/>
            <person name="Rodriguez-Valera F."/>
        </authorList>
    </citation>
    <scope>NUCLEOTIDE SEQUENCE</scope>
    <source>
        <strain evidence="11">BS307-5m-G49</strain>
    </source>
</reference>
<comment type="pathway">
    <text evidence="3">Carbohydrate biosynthesis; 3-deoxy-D-manno-octulosonate biosynthesis; 3-deoxy-D-manno-octulosonate from D-ribulose 5-phosphate: step 2/3.</text>
</comment>
<comment type="pathway">
    <text evidence="2">Bacterial outer membrane biogenesis; lipopolysaccharide biosynthesis.</text>
</comment>
<evidence type="ECO:0000256" key="7">
    <source>
        <dbReference type="ARBA" id="ARBA00022679"/>
    </source>
</evidence>
<dbReference type="SUPFAM" id="SSF51569">
    <property type="entry name" value="Aldolase"/>
    <property type="match status" value="1"/>
</dbReference>
<name>A0A937LC77_9GAMM</name>
<evidence type="ECO:0000256" key="9">
    <source>
        <dbReference type="ARBA" id="ARBA00049112"/>
    </source>
</evidence>
<evidence type="ECO:0000313" key="11">
    <source>
        <dbReference type="EMBL" id="MBL6811636.1"/>
    </source>
</evidence>
<dbReference type="Proteomes" id="UP000744438">
    <property type="component" value="Unassembled WGS sequence"/>
</dbReference>